<name>A0A392RM84_9FABA</name>
<keyword evidence="2" id="KW-1185">Reference proteome</keyword>
<reference evidence="1 2" key="1">
    <citation type="journal article" date="2018" name="Front. Plant Sci.">
        <title>Red Clover (Trifolium pratense) and Zigzag Clover (T. medium) - A Picture of Genomic Similarities and Differences.</title>
        <authorList>
            <person name="Dluhosova J."/>
            <person name="Istvanek J."/>
            <person name="Nedelnik J."/>
            <person name="Repkova J."/>
        </authorList>
    </citation>
    <scope>NUCLEOTIDE SEQUENCE [LARGE SCALE GENOMIC DNA]</scope>
    <source>
        <strain evidence="2">cv. 10/8</strain>
        <tissue evidence="1">Leaf</tissue>
    </source>
</reference>
<protein>
    <submittedName>
        <fullName evidence="1">Uncharacterized protein</fullName>
    </submittedName>
</protein>
<dbReference type="AlphaFoldDB" id="A0A392RM84"/>
<sequence>MVKLQGLSNRTIKQGYLNSYLEDKQRCDMLGVWWTQLESMEVTGTKTPKEFSSILNEFQEVFKDSIQLPPVRRQVRHINLYPDHGAINVRPY</sequence>
<dbReference type="Proteomes" id="UP000265520">
    <property type="component" value="Unassembled WGS sequence"/>
</dbReference>
<comment type="caution">
    <text evidence="1">The sequence shown here is derived from an EMBL/GenBank/DDBJ whole genome shotgun (WGS) entry which is preliminary data.</text>
</comment>
<feature type="non-terminal residue" evidence="1">
    <location>
        <position position="92"/>
    </location>
</feature>
<dbReference type="EMBL" id="LXQA010247952">
    <property type="protein sequence ID" value="MCI37748.1"/>
    <property type="molecule type" value="Genomic_DNA"/>
</dbReference>
<organism evidence="1 2">
    <name type="scientific">Trifolium medium</name>
    <dbReference type="NCBI Taxonomy" id="97028"/>
    <lineage>
        <taxon>Eukaryota</taxon>
        <taxon>Viridiplantae</taxon>
        <taxon>Streptophyta</taxon>
        <taxon>Embryophyta</taxon>
        <taxon>Tracheophyta</taxon>
        <taxon>Spermatophyta</taxon>
        <taxon>Magnoliopsida</taxon>
        <taxon>eudicotyledons</taxon>
        <taxon>Gunneridae</taxon>
        <taxon>Pentapetalae</taxon>
        <taxon>rosids</taxon>
        <taxon>fabids</taxon>
        <taxon>Fabales</taxon>
        <taxon>Fabaceae</taxon>
        <taxon>Papilionoideae</taxon>
        <taxon>50 kb inversion clade</taxon>
        <taxon>NPAAA clade</taxon>
        <taxon>Hologalegina</taxon>
        <taxon>IRL clade</taxon>
        <taxon>Trifolieae</taxon>
        <taxon>Trifolium</taxon>
    </lineage>
</organism>
<proteinExistence type="predicted"/>
<evidence type="ECO:0000313" key="1">
    <source>
        <dbReference type="EMBL" id="MCI37748.1"/>
    </source>
</evidence>
<evidence type="ECO:0000313" key="2">
    <source>
        <dbReference type="Proteomes" id="UP000265520"/>
    </source>
</evidence>
<accession>A0A392RM84</accession>